<organism evidence="1 2">
    <name type="scientific">Trichothecium roseum</name>
    <dbReference type="NCBI Taxonomy" id="47278"/>
    <lineage>
        <taxon>Eukaryota</taxon>
        <taxon>Fungi</taxon>
        <taxon>Dikarya</taxon>
        <taxon>Ascomycota</taxon>
        <taxon>Pezizomycotina</taxon>
        <taxon>Sordariomycetes</taxon>
        <taxon>Hypocreomycetidae</taxon>
        <taxon>Hypocreales</taxon>
        <taxon>Hypocreales incertae sedis</taxon>
        <taxon>Trichothecium</taxon>
    </lineage>
</organism>
<accession>A0ACC0V3T2</accession>
<dbReference type="Proteomes" id="UP001163324">
    <property type="component" value="Chromosome 4"/>
</dbReference>
<gene>
    <name evidence="1" type="ORF">N3K66_004740</name>
</gene>
<comment type="caution">
    <text evidence="1">The sequence shown here is derived from an EMBL/GenBank/DDBJ whole genome shotgun (WGS) entry which is preliminary data.</text>
</comment>
<name>A0ACC0V3T2_9HYPO</name>
<dbReference type="EMBL" id="CM047943">
    <property type="protein sequence ID" value="KAI9900478.1"/>
    <property type="molecule type" value="Genomic_DNA"/>
</dbReference>
<evidence type="ECO:0000313" key="2">
    <source>
        <dbReference type="Proteomes" id="UP001163324"/>
    </source>
</evidence>
<sequence length="1155" mass="124369">MDDTTRRQSGIPRPVSRLPVPRPSGLPKPTPPVARSNSTVRPKASRDSIISNSSVGEANRTTLRASASRDQLRPASRASVTDGRNARIRASASHDQLRSPAKPRSRPTTSTSTTNRGLMTPSKRNSVVPAVSPQRAAPKPEDEASPFETSPGFPEGSLTPPGQPMQSLDVSPLQEGLESLDIEGGRADECAVDSSAPAETPKSRSSKPRPSLSERTMETLARIPSSPAMNKKPPSFFDANGRARSRAGSTSSRPGSSHASEGSRRTSFSRPGSSSHDESLTTGRVTSNTFKTRLSTIDGTPGGGSTPVSAAKSPGIRKSASRSSLTAGSRAQEATSPSDKRSRGAPSKPASKSMAARPPKTRAPVGGLSKKASLPAINLAAADDDEYQSHGAWNGSIPSADPKKSLAANEPEAATSPSARKSSSALRDQIAKAKAAKRAAMQADVASQAAGPEQTSIVPSDSGFDFGVEHDDPFNTRKGDDPSKKILSQRVGAARTTGRLNIAALGLKEIPVEVMKMYDLESMTAQDGSWAESVDLTRLVAADNELEHLDDSIFPDSSPESMGDSESEQGNIFGGLETIDLHGNLLANVPLGFRRLSNLTSLNLSSNRLQNNSIDTIAQMTALRDLKLAKNLFFGPMSWELSNLTNLEILDLHGNNISAMPRNVDQMSRLRILNLNENSLEMLPFESLSKMPLTELLVKKNKLSGALIRDSIECLPQLQTLDASLNQLTGLVPLGATIDLPALSILTLSINRLQGLPDMTTWTSLLTLAVDENSISSIPNSFFGLEKLRHADFSGNDIRVVPPEIARMDSLSMIRLNGNPLRDKKFVSITTEELKDHLAARLEPPPPYQEDGEVEALPAFLGADKVVEVTPEARTQNEDDQGDSDYDDFATPPTSRPHSQSRSRSQTVSSLRSRSHTLSNQTWPVKQGGLVDRSRTESSSLNSVIASKVAAEHQVKEMQLHNNVFASIPSSLSFFAATLSALNMAHNELIGETYLTEAIELPALRDLSLMTNRITGLDPLVKYLRAPMLEKLDVSINRLNALPKNLKETFPKLVVLNLSGNQVSELEPDSIKGLKIVDASSNEIVRLDPRIGLLGGPGGLERFDVMGNRFKVPRWNILESGTQALLQWLRGRVSAAEMTAWREANGDEDNFDDVD</sequence>
<proteinExistence type="predicted"/>
<protein>
    <submittedName>
        <fullName evidence="1">Uncharacterized protein</fullName>
    </submittedName>
</protein>
<evidence type="ECO:0000313" key="1">
    <source>
        <dbReference type="EMBL" id="KAI9900478.1"/>
    </source>
</evidence>
<keyword evidence="2" id="KW-1185">Reference proteome</keyword>
<reference evidence="1" key="1">
    <citation type="submission" date="2022-10" db="EMBL/GenBank/DDBJ databases">
        <title>Complete Genome of Trichothecium roseum strain YXFP-22015, a Plant Pathogen Isolated from Citrus.</title>
        <authorList>
            <person name="Wang Y."/>
            <person name="Zhu L."/>
        </authorList>
    </citation>
    <scope>NUCLEOTIDE SEQUENCE</scope>
    <source>
        <strain evidence="1">YXFP-22015</strain>
    </source>
</reference>